<dbReference type="Proteomes" id="UP000007062">
    <property type="component" value="Chromosome 3L"/>
</dbReference>
<dbReference type="PANTHER" id="PTHR24260:SF147">
    <property type="entry name" value="EG:BACR7A4.3 PROTEIN-RELATED"/>
    <property type="match status" value="1"/>
</dbReference>
<dbReference type="GO" id="GO:0005615">
    <property type="term" value="C:extracellular space"/>
    <property type="evidence" value="ECO:0000318"/>
    <property type="project" value="GO_Central"/>
</dbReference>
<dbReference type="InterPro" id="IPR051333">
    <property type="entry name" value="CLIP_Serine_Protease"/>
</dbReference>
<dbReference type="VEuPathDB" id="VectorBase:AGAP029074"/>
<dbReference type="InterPro" id="IPR009003">
    <property type="entry name" value="Peptidase_S1_PA"/>
</dbReference>
<dbReference type="Pfam" id="PF00089">
    <property type="entry name" value="Trypsin"/>
    <property type="match status" value="2"/>
</dbReference>
<reference evidence="3 4" key="2">
    <citation type="journal article" date="2004" name="Trends Parasitol.">
        <title>The Anopheles gambiae genome: an update.</title>
        <authorList>
            <person name="Mongin E."/>
            <person name="Louis C."/>
            <person name="Holt R.A."/>
            <person name="Birney E."/>
            <person name="Collins F.H."/>
        </authorList>
    </citation>
    <scope>NUCLEOTIDE SEQUENCE [LARGE SCALE GENOMIC DNA]</scope>
    <source>
        <strain evidence="3 4">PEST</strain>
    </source>
</reference>
<dbReference type="Gene3D" id="2.40.10.10">
    <property type="entry name" value="Trypsin-like serine proteases"/>
    <property type="match status" value="2"/>
</dbReference>
<dbReference type="InParanoid" id="A0A2C9H3S2"/>
<dbReference type="InterPro" id="IPR001254">
    <property type="entry name" value="Trypsin_dom"/>
</dbReference>
<dbReference type="PANTHER" id="PTHR24260">
    <property type="match status" value="1"/>
</dbReference>
<comment type="similarity">
    <text evidence="1">Belongs to the peptidase S1 family. CLIP subfamily.</text>
</comment>
<organism evidence="3 4">
    <name type="scientific">Anopheles gambiae</name>
    <name type="common">African malaria mosquito</name>
    <dbReference type="NCBI Taxonomy" id="7165"/>
    <lineage>
        <taxon>Eukaryota</taxon>
        <taxon>Metazoa</taxon>
        <taxon>Ecdysozoa</taxon>
        <taxon>Arthropoda</taxon>
        <taxon>Hexapoda</taxon>
        <taxon>Insecta</taxon>
        <taxon>Pterygota</taxon>
        <taxon>Neoptera</taxon>
        <taxon>Endopterygota</taxon>
        <taxon>Diptera</taxon>
        <taxon>Nematocera</taxon>
        <taxon>Culicoidea</taxon>
        <taxon>Culicidae</taxon>
        <taxon>Anophelinae</taxon>
        <taxon>Anopheles</taxon>
    </lineage>
</organism>
<reference evidence="3 4" key="1">
    <citation type="journal article" date="2002" name="Science">
        <title>The genome sequence of the malaria mosquito Anopheles gambiae.</title>
        <authorList>
            <person name="Holt R.A."/>
            <person name="Subramanian G.M."/>
            <person name="Halpern A."/>
            <person name="Sutton G.G."/>
            <person name="Charlab R."/>
            <person name="Nusskern D.R."/>
            <person name="Wincker P."/>
            <person name="Clark A.G."/>
            <person name="Ribeiro J.M."/>
            <person name="Wides R."/>
            <person name="Salzberg S.L."/>
            <person name="Loftus B."/>
            <person name="Yandell M."/>
            <person name="Majoros W.H."/>
            <person name="Rusch D.B."/>
            <person name="Lai Z."/>
            <person name="Kraft C.L."/>
            <person name="Abril J.F."/>
            <person name="Anthouard V."/>
            <person name="Arensburger P."/>
            <person name="Atkinson P.W."/>
            <person name="Baden H."/>
            <person name="de Berardinis V."/>
            <person name="Baldwin D."/>
            <person name="Benes V."/>
            <person name="Biedler J."/>
            <person name="Blass C."/>
            <person name="Bolanos R."/>
            <person name="Boscus D."/>
            <person name="Barnstead M."/>
            <person name="Cai S."/>
            <person name="Center A."/>
            <person name="Chaturverdi K."/>
            <person name="Christophides G.K."/>
            <person name="Chrystal M.A."/>
            <person name="Clamp M."/>
            <person name="Cravchik A."/>
            <person name="Curwen V."/>
            <person name="Dana A."/>
            <person name="Delcher A."/>
            <person name="Dew I."/>
            <person name="Evans C.A."/>
            <person name="Flanigan M."/>
            <person name="Grundschober-Freimoser A."/>
            <person name="Friedli L."/>
            <person name="Gu Z."/>
            <person name="Guan P."/>
            <person name="Guigo R."/>
            <person name="Hillenmeyer M.E."/>
            <person name="Hladun S.L."/>
            <person name="Hogan J.R."/>
            <person name="Hong Y.S."/>
            <person name="Hoover J."/>
            <person name="Jaillon O."/>
            <person name="Ke Z."/>
            <person name="Kodira C."/>
            <person name="Kokoza E."/>
            <person name="Koutsos A."/>
            <person name="Letunic I."/>
            <person name="Levitsky A."/>
            <person name="Liang Y."/>
            <person name="Lin J.J."/>
            <person name="Lobo N.F."/>
            <person name="Lopez J.R."/>
            <person name="Malek J.A."/>
            <person name="McIntosh T.C."/>
            <person name="Meister S."/>
            <person name="Miller J."/>
            <person name="Mobarry C."/>
            <person name="Mongin E."/>
            <person name="Murphy S.D."/>
            <person name="O'Brochta D.A."/>
            <person name="Pfannkoch C."/>
            <person name="Qi R."/>
            <person name="Regier M.A."/>
            <person name="Remington K."/>
            <person name="Shao H."/>
            <person name="Sharakhova M.V."/>
            <person name="Sitter C.D."/>
            <person name="Shetty J."/>
            <person name="Smith T.J."/>
            <person name="Strong R."/>
            <person name="Sun J."/>
            <person name="Thomasova D."/>
            <person name="Ton L.Q."/>
            <person name="Topalis P."/>
            <person name="Tu Z."/>
            <person name="Unger M.F."/>
            <person name="Walenz B."/>
            <person name="Wang A."/>
            <person name="Wang J."/>
            <person name="Wang M."/>
            <person name="Wang X."/>
            <person name="Woodford K.J."/>
            <person name="Wortman J.R."/>
            <person name="Wu M."/>
            <person name="Yao A."/>
            <person name="Zdobnov E.M."/>
            <person name="Zhang H."/>
            <person name="Zhao Q."/>
            <person name="Zhao S."/>
            <person name="Zhu S.C."/>
            <person name="Zhimulev I."/>
            <person name="Coluzzi M."/>
            <person name="della Torre A."/>
            <person name="Roth C.W."/>
            <person name="Louis C."/>
            <person name="Kalush F."/>
            <person name="Mural R.J."/>
            <person name="Myers E.W."/>
            <person name="Adams M.D."/>
            <person name="Smith H.O."/>
            <person name="Broder S."/>
            <person name="Gardner M.J."/>
            <person name="Fraser C.M."/>
            <person name="Birney E."/>
            <person name="Bork P."/>
            <person name="Brey P.T."/>
            <person name="Venter J.C."/>
            <person name="Weissenbach J."/>
            <person name="Kafatos F.C."/>
            <person name="Collins F.H."/>
            <person name="Hoffman S.L."/>
        </authorList>
    </citation>
    <scope>NUCLEOTIDE SEQUENCE [LARGE SCALE GENOMIC DNA]</scope>
    <source>
        <strain evidence="3 4">PEST</strain>
    </source>
</reference>
<evidence type="ECO:0000313" key="4">
    <source>
        <dbReference type="Proteomes" id="UP000007062"/>
    </source>
</evidence>
<dbReference type="PROSITE" id="PS50240">
    <property type="entry name" value="TRYPSIN_DOM"/>
    <property type="match status" value="2"/>
</dbReference>
<name>A0A2C9H3S2_ANOGA</name>
<dbReference type="VEuPathDB" id="VectorBase:AGAMI1_005774"/>
<dbReference type="GO" id="GO:0006508">
    <property type="term" value="P:proteolysis"/>
    <property type="evidence" value="ECO:0007669"/>
    <property type="project" value="InterPro"/>
</dbReference>
<evidence type="ECO:0000313" key="3">
    <source>
        <dbReference type="EnsemblMetazoa" id="AGAP029074-PA"/>
    </source>
</evidence>
<dbReference type="EnsemblMetazoa" id="AGAP029074-RA">
    <property type="protein sequence ID" value="AGAP029074-PA"/>
    <property type="gene ID" value="AGAP029074"/>
</dbReference>
<keyword evidence="4" id="KW-1185">Reference proteome</keyword>
<evidence type="ECO:0000259" key="2">
    <source>
        <dbReference type="PROSITE" id="PS50240"/>
    </source>
</evidence>
<proteinExistence type="inferred from homology"/>
<reference evidence="3" key="3">
    <citation type="submission" date="2020-05" db="UniProtKB">
        <authorList>
            <consortium name="EnsemblMetazoa"/>
        </authorList>
    </citation>
    <scope>IDENTIFICATION</scope>
    <source>
        <strain evidence="3">PEST</strain>
    </source>
</reference>
<dbReference type="GO" id="GO:0045087">
    <property type="term" value="P:innate immune response"/>
    <property type="evidence" value="ECO:0000318"/>
    <property type="project" value="GO_Central"/>
</dbReference>
<feature type="domain" description="Peptidase S1" evidence="2">
    <location>
        <begin position="308"/>
        <end position="523"/>
    </location>
</feature>
<dbReference type="EMBL" id="AAAB01008796">
    <property type="status" value="NOT_ANNOTATED_CDS"/>
    <property type="molecule type" value="Genomic_DNA"/>
</dbReference>
<sequence>MTAYICVFISVLILVTTLHYSDAYWRNDLKHEAIKGLKQENILKRHKRQEVSHATADDKEGLQLEFPHIVPVALGGGGRGCLGVLLSENFVVGSAHCLHSSSSVSVHGELVNVSKIIIHPMYNARKKNYDIGLLKLAANVNIQSTVVPACLWLDDNISIANVKLIGTNEFFDTKSIVQTTRITLKNAEKCQPYLNYISLLTGFSLTVHQMCVFYEFEEHWRWKGGLVYVDLIYENHIVPFVIGSASFAPIRGLHRLHGFSKLSKFVDWISKIMREEGADVSFEPLICAKRHLEYRRQINNTTSFEPNIAVDTTVSIHSHPDAPHTKICVGVLIRKDALITLAQCASNLMSYTSRVVLADGSFIAIRDIIIHPDYSDDSLYSNIAILKLVSQASVTPIEIAPYYSKHDKITLYASVINGDQSKNNKFFAVHGLNVRFSYECNPSEEHHSRLLKGLHPEHMCLQNNHTLVPGSCEAHPGSAIFWYHNDKKYLLGLYMHGENCGFGDQALGLYVYAYNAWIHSVIETPSQHSLGYVFPFLKTSDECSYPDGATGTCVSHINCPNISKRAGKSLPIFYCSSRAIVCCPRHLEAQKEEEHEGIAFAFYRTV</sequence>
<accession>A0A2C9H3S2</accession>
<dbReference type="GO" id="GO:0004252">
    <property type="term" value="F:serine-type endopeptidase activity"/>
    <property type="evidence" value="ECO:0007669"/>
    <property type="project" value="InterPro"/>
</dbReference>
<dbReference type="AlphaFoldDB" id="A0A2C9H3S2"/>
<dbReference type="SUPFAM" id="SSF50494">
    <property type="entry name" value="Trypsin-like serine proteases"/>
    <property type="match status" value="2"/>
</dbReference>
<dbReference type="SMART" id="SM00020">
    <property type="entry name" value="Tryp_SPc"/>
    <property type="match status" value="1"/>
</dbReference>
<evidence type="ECO:0000256" key="1">
    <source>
        <dbReference type="ARBA" id="ARBA00024195"/>
    </source>
</evidence>
<dbReference type="InterPro" id="IPR043504">
    <property type="entry name" value="Peptidase_S1_PA_chymotrypsin"/>
</dbReference>
<protein>
    <recommendedName>
        <fullName evidence="2">Peptidase S1 domain-containing protein</fullName>
    </recommendedName>
</protein>
<feature type="domain" description="Peptidase S1" evidence="2">
    <location>
        <begin position="51"/>
        <end position="274"/>
    </location>
</feature>